<evidence type="ECO:0000256" key="3">
    <source>
        <dbReference type="ARBA" id="ARBA00023163"/>
    </source>
</evidence>
<reference evidence="5 6" key="1">
    <citation type="submission" date="2019-03" db="EMBL/GenBank/DDBJ databases">
        <title>Genomic Encyclopedia of Type Strains, Phase IV (KMG-IV): sequencing the most valuable type-strain genomes for metagenomic binning, comparative biology and taxonomic classification.</title>
        <authorList>
            <person name="Goeker M."/>
        </authorList>
    </citation>
    <scope>NUCLEOTIDE SEQUENCE [LARGE SCALE GENOMIC DNA]</scope>
    <source>
        <strain evidence="5 6">DSM 26752</strain>
    </source>
</reference>
<feature type="domain" description="HTH araC/xylS-type" evidence="4">
    <location>
        <begin position="225"/>
        <end position="323"/>
    </location>
</feature>
<dbReference type="PANTHER" id="PTHR43280:SF28">
    <property type="entry name" value="HTH-TYPE TRANSCRIPTIONAL ACTIVATOR RHAS"/>
    <property type="match status" value="1"/>
</dbReference>
<evidence type="ECO:0000313" key="6">
    <source>
        <dbReference type="Proteomes" id="UP000294567"/>
    </source>
</evidence>
<comment type="caution">
    <text evidence="5">The sequence shown here is derived from an EMBL/GenBank/DDBJ whole genome shotgun (WGS) entry which is preliminary data.</text>
</comment>
<dbReference type="EMBL" id="SMAE01000006">
    <property type="protein sequence ID" value="TCS89438.1"/>
    <property type="molecule type" value="Genomic_DNA"/>
</dbReference>
<dbReference type="InterPro" id="IPR018060">
    <property type="entry name" value="HTH_AraC"/>
</dbReference>
<evidence type="ECO:0000256" key="1">
    <source>
        <dbReference type="ARBA" id="ARBA00023015"/>
    </source>
</evidence>
<dbReference type="GO" id="GO:0003700">
    <property type="term" value="F:DNA-binding transcription factor activity"/>
    <property type="evidence" value="ECO:0007669"/>
    <property type="project" value="InterPro"/>
</dbReference>
<dbReference type="PRINTS" id="PR00032">
    <property type="entry name" value="HTHARAC"/>
</dbReference>
<keyword evidence="6" id="KW-1185">Reference proteome</keyword>
<dbReference type="AlphaFoldDB" id="A0A4R3KWK2"/>
<dbReference type="InterPro" id="IPR020449">
    <property type="entry name" value="Tscrpt_reg_AraC-type_HTH"/>
</dbReference>
<organism evidence="5 6">
    <name type="scientific">Keratinibaculum paraultunense</name>
    <dbReference type="NCBI Taxonomy" id="1278232"/>
    <lineage>
        <taxon>Bacteria</taxon>
        <taxon>Bacillati</taxon>
        <taxon>Bacillota</taxon>
        <taxon>Tissierellia</taxon>
        <taxon>Tissierellales</taxon>
        <taxon>Tepidimicrobiaceae</taxon>
        <taxon>Keratinibaculum</taxon>
    </lineage>
</organism>
<proteinExistence type="predicted"/>
<keyword evidence="3" id="KW-0804">Transcription</keyword>
<dbReference type="SMART" id="SM00342">
    <property type="entry name" value="HTH_ARAC"/>
    <property type="match status" value="1"/>
</dbReference>
<sequence length="335" mass="38910">MNGNYADMESILDIEKWQLIQDKLAKVTGTAIITVDYKGVPVTKHSECSEFCKNIRSEPKTNAICQKCDARGGIEAVRLNQNYIYRCHCNIIDAAIPIIVDDKYFGCVMVGQILLKENGQSEYIEKIYMDSIEYLPNQNEMLYLYSKLPHMTLTQIKEILDLIEYIVKYIVEESILKNKLLQENQDMKKQLKAVLKDDYSNIKLDNHNTDKNLSNVSNEMKDILKPAIKYINENFHEKITLDDLANICFITPGYFSKLFYRETGEKFSDYLTRIRIGNAKKLLKTTDKTIQEISMEVGFNDAGYFTRRFKAFEGITPGNYRRILKNQSNKYKIIK</sequence>
<protein>
    <submittedName>
        <fullName evidence="5">AraC-like DNA-binding protein</fullName>
    </submittedName>
</protein>
<dbReference type="Proteomes" id="UP000294567">
    <property type="component" value="Unassembled WGS sequence"/>
</dbReference>
<keyword evidence="2 5" id="KW-0238">DNA-binding</keyword>
<dbReference type="InterPro" id="IPR018771">
    <property type="entry name" value="PocR_dom"/>
</dbReference>
<dbReference type="InterPro" id="IPR018062">
    <property type="entry name" value="HTH_AraC-typ_CS"/>
</dbReference>
<evidence type="ECO:0000256" key="2">
    <source>
        <dbReference type="ARBA" id="ARBA00023125"/>
    </source>
</evidence>
<accession>A0A4R3KWK2</accession>
<dbReference type="SUPFAM" id="SSF46689">
    <property type="entry name" value="Homeodomain-like"/>
    <property type="match status" value="2"/>
</dbReference>
<dbReference type="RefSeq" id="WP_132027568.1">
    <property type="nucleotide sequence ID" value="NZ_CP068564.1"/>
</dbReference>
<dbReference type="Pfam" id="PF10114">
    <property type="entry name" value="PocR"/>
    <property type="match status" value="1"/>
</dbReference>
<dbReference type="PROSITE" id="PS00041">
    <property type="entry name" value="HTH_ARAC_FAMILY_1"/>
    <property type="match status" value="1"/>
</dbReference>
<gene>
    <name evidence="5" type="ORF">EDD65_106104</name>
</gene>
<keyword evidence="1" id="KW-0805">Transcription regulation</keyword>
<dbReference type="OrthoDB" id="9778008at2"/>
<dbReference type="PANTHER" id="PTHR43280">
    <property type="entry name" value="ARAC-FAMILY TRANSCRIPTIONAL REGULATOR"/>
    <property type="match status" value="1"/>
</dbReference>
<dbReference type="Gene3D" id="1.10.10.60">
    <property type="entry name" value="Homeodomain-like"/>
    <property type="match status" value="2"/>
</dbReference>
<name>A0A4R3KWK2_9FIRM</name>
<dbReference type="PROSITE" id="PS01124">
    <property type="entry name" value="HTH_ARAC_FAMILY_2"/>
    <property type="match status" value="1"/>
</dbReference>
<evidence type="ECO:0000313" key="5">
    <source>
        <dbReference type="EMBL" id="TCS89438.1"/>
    </source>
</evidence>
<evidence type="ECO:0000259" key="4">
    <source>
        <dbReference type="PROSITE" id="PS01124"/>
    </source>
</evidence>
<dbReference type="Pfam" id="PF12833">
    <property type="entry name" value="HTH_18"/>
    <property type="match status" value="1"/>
</dbReference>
<dbReference type="InterPro" id="IPR009057">
    <property type="entry name" value="Homeodomain-like_sf"/>
</dbReference>
<dbReference type="GO" id="GO:0043565">
    <property type="term" value="F:sequence-specific DNA binding"/>
    <property type="evidence" value="ECO:0007669"/>
    <property type="project" value="InterPro"/>
</dbReference>